<feature type="region of interest" description="Disordered" evidence="1">
    <location>
        <begin position="1"/>
        <end position="53"/>
    </location>
</feature>
<sequence length="118" mass="13154">MEEVNDAQNVGSNRGDEHAQDVEQKSPVKGNAINKEVTEVSSQASQGSVTAKKQVVKEVVVENVIVVWQQEEMNEADKDQDIRSEIEVKRKLKKLTSLHRHKATSIVCCMGGRLIIRS</sequence>
<evidence type="ECO:0000256" key="1">
    <source>
        <dbReference type="SAM" id="MobiDB-lite"/>
    </source>
</evidence>
<feature type="compositionally biased region" description="Polar residues" evidence="1">
    <location>
        <begin position="39"/>
        <end position="51"/>
    </location>
</feature>
<dbReference type="Proteomes" id="UP000823775">
    <property type="component" value="Unassembled WGS sequence"/>
</dbReference>
<comment type="caution">
    <text evidence="2">The sequence shown here is derived from an EMBL/GenBank/DDBJ whole genome shotgun (WGS) entry which is preliminary data.</text>
</comment>
<feature type="compositionally biased region" description="Polar residues" evidence="1">
    <location>
        <begin position="1"/>
        <end position="12"/>
    </location>
</feature>
<reference evidence="2 3" key="1">
    <citation type="journal article" date="2021" name="BMC Genomics">
        <title>Datura genome reveals duplications of psychoactive alkaloid biosynthetic genes and high mutation rate following tissue culture.</title>
        <authorList>
            <person name="Rajewski A."/>
            <person name="Carter-House D."/>
            <person name="Stajich J."/>
            <person name="Litt A."/>
        </authorList>
    </citation>
    <scope>NUCLEOTIDE SEQUENCE [LARGE SCALE GENOMIC DNA]</scope>
    <source>
        <strain evidence="2">AR-01</strain>
    </source>
</reference>
<accession>A0ABS8W155</accession>
<organism evidence="2 3">
    <name type="scientific">Datura stramonium</name>
    <name type="common">Jimsonweed</name>
    <name type="synonym">Common thornapple</name>
    <dbReference type="NCBI Taxonomy" id="4076"/>
    <lineage>
        <taxon>Eukaryota</taxon>
        <taxon>Viridiplantae</taxon>
        <taxon>Streptophyta</taxon>
        <taxon>Embryophyta</taxon>
        <taxon>Tracheophyta</taxon>
        <taxon>Spermatophyta</taxon>
        <taxon>Magnoliopsida</taxon>
        <taxon>eudicotyledons</taxon>
        <taxon>Gunneridae</taxon>
        <taxon>Pentapetalae</taxon>
        <taxon>asterids</taxon>
        <taxon>lamiids</taxon>
        <taxon>Solanales</taxon>
        <taxon>Solanaceae</taxon>
        <taxon>Solanoideae</taxon>
        <taxon>Datureae</taxon>
        <taxon>Datura</taxon>
    </lineage>
</organism>
<gene>
    <name evidence="2" type="ORF">HAX54_041690</name>
</gene>
<proteinExistence type="predicted"/>
<evidence type="ECO:0000313" key="2">
    <source>
        <dbReference type="EMBL" id="MCE2054940.1"/>
    </source>
</evidence>
<name>A0ABS8W155_DATST</name>
<dbReference type="EMBL" id="JACEIK010006031">
    <property type="protein sequence ID" value="MCE2054940.1"/>
    <property type="molecule type" value="Genomic_DNA"/>
</dbReference>
<feature type="compositionally biased region" description="Basic and acidic residues" evidence="1">
    <location>
        <begin position="14"/>
        <end position="26"/>
    </location>
</feature>
<protein>
    <submittedName>
        <fullName evidence="2">Uncharacterized protein</fullName>
    </submittedName>
</protein>
<evidence type="ECO:0000313" key="3">
    <source>
        <dbReference type="Proteomes" id="UP000823775"/>
    </source>
</evidence>
<keyword evidence="3" id="KW-1185">Reference proteome</keyword>